<name>A0AAV6IQB9_9ERIC</name>
<protein>
    <submittedName>
        <fullName evidence="2">Uncharacterized protein</fullName>
    </submittedName>
</protein>
<proteinExistence type="predicted"/>
<feature type="transmembrane region" description="Helical" evidence="1">
    <location>
        <begin position="12"/>
        <end position="31"/>
    </location>
</feature>
<gene>
    <name evidence="2" type="ORF">RHGRI_025604</name>
</gene>
<evidence type="ECO:0000313" key="2">
    <source>
        <dbReference type="EMBL" id="KAG5530692.1"/>
    </source>
</evidence>
<keyword evidence="1" id="KW-0472">Membrane</keyword>
<evidence type="ECO:0000313" key="3">
    <source>
        <dbReference type="Proteomes" id="UP000823749"/>
    </source>
</evidence>
<evidence type="ECO:0000256" key="1">
    <source>
        <dbReference type="SAM" id="Phobius"/>
    </source>
</evidence>
<keyword evidence="1" id="KW-1133">Transmembrane helix</keyword>
<dbReference type="Proteomes" id="UP000823749">
    <property type="component" value="Chromosome 9"/>
</dbReference>
<dbReference type="EMBL" id="JACTNZ010000009">
    <property type="protein sequence ID" value="KAG5530692.1"/>
    <property type="molecule type" value="Genomic_DNA"/>
</dbReference>
<sequence length="65" mass="7142">MVVAALRKPAGSAQLLFGLVLVGFNAIWTAFSLRAMLKFPLVQPHTWILVDLIKFTSSPMACCCF</sequence>
<dbReference type="AlphaFoldDB" id="A0AAV6IQB9"/>
<organism evidence="2 3">
    <name type="scientific">Rhododendron griersonianum</name>
    <dbReference type="NCBI Taxonomy" id="479676"/>
    <lineage>
        <taxon>Eukaryota</taxon>
        <taxon>Viridiplantae</taxon>
        <taxon>Streptophyta</taxon>
        <taxon>Embryophyta</taxon>
        <taxon>Tracheophyta</taxon>
        <taxon>Spermatophyta</taxon>
        <taxon>Magnoliopsida</taxon>
        <taxon>eudicotyledons</taxon>
        <taxon>Gunneridae</taxon>
        <taxon>Pentapetalae</taxon>
        <taxon>asterids</taxon>
        <taxon>Ericales</taxon>
        <taxon>Ericaceae</taxon>
        <taxon>Ericoideae</taxon>
        <taxon>Rhodoreae</taxon>
        <taxon>Rhododendron</taxon>
    </lineage>
</organism>
<accession>A0AAV6IQB9</accession>
<reference evidence="2" key="1">
    <citation type="submission" date="2020-08" db="EMBL/GenBank/DDBJ databases">
        <title>Plant Genome Project.</title>
        <authorList>
            <person name="Zhang R.-G."/>
        </authorList>
    </citation>
    <scope>NUCLEOTIDE SEQUENCE</scope>
    <source>
        <strain evidence="2">WSP0</strain>
        <tissue evidence="2">Leaf</tissue>
    </source>
</reference>
<keyword evidence="1" id="KW-0812">Transmembrane</keyword>
<keyword evidence="3" id="KW-1185">Reference proteome</keyword>
<comment type="caution">
    <text evidence="2">The sequence shown here is derived from an EMBL/GenBank/DDBJ whole genome shotgun (WGS) entry which is preliminary data.</text>
</comment>